<evidence type="ECO:0000313" key="2">
    <source>
        <dbReference type="EMBL" id="MST87933.1"/>
    </source>
</evidence>
<comment type="caution">
    <text evidence="2">The sequence shown here is derived from an EMBL/GenBank/DDBJ whole genome shotgun (WGS) entry which is preliminary data.</text>
</comment>
<evidence type="ECO:0000313" key="3">
    <source>
        <dbReference type="Proteomes" id="UP000438120"/>
    </source>
</evidence>
<dbReference type="InterPro" id="IPR012454">
    <property type="entry name" value="DUF1659"/>
</dbReference>
<proteinExistence type="predicted"/>
<feature type="domain" description="DUF1659" evidence="1">
    <location>
        <begin position="27"/>
        <end position="69"/>
    </location>
</feature>
<sequence>MAQTSELVGRKAKFVMGTKLAKGGQYNFTLQNLKDGATPDAIYAVSEALTDVFDASCDEIYAVDNSRVIPQVQE</sequence>
<dbReference type="RefSeq" id="WP_150398753.1">
    <property type="nucleotide sequence ID" value="NZ_VUMX01000051.1"/>
</dbReference>
<name>A0A6A8MGT3_9LACO</name>
<dbReference type="EMBL" id="VUMX01000051">
    <property type="protein sequence ID" value="MST87933.1"/>
    <property type="molecule type" value="Genomic_DNA"/>
</dbReference>
<keyword evidence="3" id="KW-1185">Reference proteome</keyword>
<dbReference type="Pfam" id="PF07872">
    <property type="entry name" value="DUF1659"/>
    <property type="match status" value="1"/>
</dbReference>
<organism evidence="2 3">
    <name type="scientific">Lactobacillus porci</name>
    <dbReference type="NCBI Taxonomy" id="2012477"/>
    <lineage>
        <taxon>Bacteria</taxon>
        <taxon>Bacillati</taxon>
        <taxon>Bacillota</taxon>
        <taxon>Bacilli</taxon>
        <taxon>Lactobacillales</taxon>
        <taxon>Lactobacillaceae</taxon>
        <taxon>Lactobacillus</taxon>
    </lineage>
</organism>
<reference evidence="2 3" key="1">
    <citation type="submission" date="2019-08" db="EMBL/GenBank/DDBJ databases">
        <title>In-depth cultivation of the pig gut microbiome towards novel bacterial diversity and tailored functional studies.</title>
        <authorList>
            <person name="Wylensek D."/>
            <person name="Hitch T.C.A."/>
            <person name="Clavel T."/>
        </authorList>
    </citation>
    <scope>NUCLEOTIDE SEQUENCE [LARGE SCALE GENOMIC DNA]</scope>
    <source>
        <strain evidence="2 3">Bifido-178-WT-2B</strain>
    </source>
</reference>
<protein>
    <recommendedName>
        <fullName evidence="1">DUF1659 domain-containing protein</fullName>
    </recommendedName>
</protein>
<dbReference type="Proteomes" id="UP000438120">
    <property type="component" value="Unassembled WGS sequence"/>
</dbReference>
<accession>A0A6A8MGT3</accession>
<gene>
    <name evidence="2" type="ORF">FYJ62_10030</name>
</gene>
<dbReference type="AlphaFoldDB" id="A0A6A8MGT3"/>
<evidence type="ECO:0000259" key="1">
    <source>
        <dbReference type="Pfam" id="PF07872"/>
    </source>
</evidence>